<dbReference type="PIRSF" id="PIRSF037259">
    <property type="entry name" value="EcsB_ABC"/>
    <property type="match status" value="1"/>
</dbReference>
<proteinExistence type="predicted"/>
<feature type="transmembrane region" description="Helical" evidence="1">
    <location>
        <begin position="298"/>
        <end position="316"/>
    </location>
</feature>
<keyword evidence="1" id="KW-1133">Transmembrane helix</keyword>
<dbReference type="Pfam" id="PF05975">
    <property type="entry name" value="EcsB"/>
    <property type="match status" value="1"/>
</dbReference>
<feature type="transmembrane region" description="Helical" evidence="1">
    <location>
        <begin position="229"/>
        <end position="247"/>
    </location>
</feature>
<sequence>MKELFKKRRLSFLEQEIKYARYVFNDHFVLFLLIFMGFVSVQYSQLLRNFPENPWVVILGLLLFSAFIVPWGRFATYLEPADRQFLLVKEEELLLYFKERVRRAYLFWGAIQTGLLVLLAPLFLALGLPFWGFTLYALLLLGLKYWIFQRRSRSFIQQGRLAWEALIAYEAKRKQGILRFFALFTNVKGISNSIKRRAYLDFLTSLVKKQHQETWTNLYLRSYLRNGDLFALSLRLLLLSLLLLIFIPQAMVAASFTVLFNYLMIFQLLALYEALDYQYLTQLFPLEPTHKVKGVKKIIRALALLSLALESLFALLFFQEKIWVLAILGLSLVLVFFYLPFKLKRLVDEKG</sequence>
<keyword evidence="3" id="KW-1185">Reference proteome</keyword>
<accession>A0ABS5B3W5</accession>
<gene>
    <name evidence="2" type="ORF">C4K46_06130</name>
</gene>
<dbReference type="EMBL" id="PRDG01000003">
    <property type="protein sequence ID" value="MBP2623518.1"/>
    <property type="molecule type" value="Genomic_DNA"/>
</dbReference>
<evidence type="ECO:0000313" key="3">
    <source>
        <dbReference type="Proteomes" id="UP001519296"/>
    </source>
</evidence>
<feature type="transmembrane region" description="Helical" evidence="1">
    <location>
        <begin position="21"/>
        <end position="43"/>
    </location>
</feature>
<reference evidence="2 3" key="1">
    <citation type="submission" date="2018-02" db="EMBL/GenBank/DDBJ databases">
        <title>Draft genome sequence of Streptococcus oricebi CCUG 70868T type strain.</title>
        <authorList>
            <person name="Mendez V."/>
            <person name="Salva-Serra F."/>
            <person name="Jaen-Luchoro D."/>
            <person name="Gonzales-Siles L."/>
            <person name="Karlsson R."/>
            <person name="Engstrom-Jakobsson H."/>
            <person name="Busquets A."/>
            <person name="Gomila M."/>
            <person name="Pineiro-Iglesias B."/>
            <person name="Bennasar-Figueras A."/>
            <person name="Seeger M."/>
            <person name="Moore E."/>
        </authorList>
    </citation>
    <scope>NUCLEOTIDE SEQUENCE [LARGE SCALE GENOMIC DNA]</scope>
    <source>
        <strain evidence="2 3">CCUG 70868</strain>
    </source>
</reference>
<feature type="transmembrane region" description="Helical" evidence="1">
    <location>
        <begin position="105"/>
        <end position="124"/>
    </location>
</feature>
<evidence type="ECO:0000313" key="2">
    <source>
        <dbReference type="EMBL" id="MBP2623518.1"/>
    </source>
</evidence>
<dbReference type="Proteomes" id="UP001519296">
    <property type="component" value="Unassembled WGS sequence"/>
</dbReference>
<protein>
    <submittedName>
        <fullName evidence="2">Multidrug ABC transporter permease</fullName>
    </submittedName>
</protein>
<keyword evidence="1" id="KW-0472">Membrane</keyword>
<feature type="transmembrane region" description="Helical" evidence="1">
    <location>
        <begin position="253"/>
        <end position="272"/>
    </location>
</feature>
<dbReference type="InterPro" id="IPR010288">
    <property type="entry name" value="EcsB_ABC"/>
</dbReference>
<organism evidence="2 3">
    <name type="scientific">Streptococcus oricebi</name>
    <dbReference type="NCBI Taxonomy" id="1547447"/>
    <lineage>
        <taxon>Bacteria</taxon>
        <taxon>Bacillati</taxon>
        <taxon>Bacillota</taxon>
        <taxon>Bacilli</taxon>
        <taxon>Lactobacillales</taxon>
        <taxon>Streptococcaceae</taxon>
        <taxon>Streptococcus</taxon>
    </lineage>
</organism>
<dbReference type="RefSeq" id="WP_209628016.1">
    <property type="nucleotide sequence ID" value="NZ_PRDG01000003.1"/>
</dbReference>
<name>A0ABS5B3W5_9STRE</name>
<evidence type="ECO:0000256" key="1">
    <source>
        <dbReference type="SAM" id="Phobius"/>
    </source>
</evidence>
<comment type="caution">
    <text evidence="2">The sequence shown here is derived from an EMBL/GenBank/DDBJ whole genome shotgun (WGS) entry which is preliminary data.</text>
</comment>
<feature type="transmembrane region" description="Helical" evidence="1">
    <location>
        <begin position="55"/>
        <end position="74"/>
    </location>
</feature>
<keyword evidence="1" id="KW-0812">Transmembrane</keyword>
<feature type="transmembrane region" description="Helical" evidence="1">
    <location>
        <begin position="130"/>
        <end position="148"/>
    </location>
</feature>
<feature type="transmembrane region" description="Helical" evidence="1">
    <location>
        <begin position="322"/>
        <end position="341"/>
    </location>
</feature>